<dbReference type="OrthoDB" id="9972196at2759"/>
<dbReference type="Pfam" id="PF10282">
    <property type="entry name" value="Lactonase"/>
    <property type="match status" value="1"/>
</dbReference>
<comment type="caution">
    <text evidence="2">The sequence shown here is derived from an EMBL/GenBank/DDBJ whole genome shotgun (WGS) entry which is preliminary data.</text>
</comment>
<dbReference type="GO" id="GO:0017057">
    <property type="term" value="F:6-phosphogluconolactonase activity"/>
    <property type="evidence" value="ECO:0007669"/>
    <property type="project" value="TreeGrafter"/>
</dbReference>
<dbReference type="InterPro" id="IPR019405">
    <property type="entry name" value="Lactonase_7-beta_prop"/>
</dbReference>
<name>A0A9P9IJV8_9HYPO</name>
<proteinExistence type="inferred from homology"/>
<dbReference type="InterPro" id="IPR011048">
    <property type="entry name" value="Haem_d1_sf"/>
</dbReference>
<dbReference type="PANTHER" id="PTHR30344:SF1">
    <property type="entry name" value="6-PHOSPHOGLUCONOLACTONASE"/>
    <property type="match status" value="1"/>
</dbReference>
<reference evidence="2" key="1">
    <citation type="journal article" date="2021" name="Nat. Commun.">
        <title>Genetic determinants of endophytism in the Arabidopsis root mycobiome.</title>
        <authorList>
            <person name="Mesny F."/>
            <person name="Miyauchi S."/>
            <person name="Thiergart T."/>
            <person name="Pickel B."/>
            <person name="Atanasova L."/>
            <person name="Karlsson M."/>
            <person name="Huettel B."/>
            <person name="Barry K.W."/>
            <person name="Haridas S."/>
            <person name="Chen C."/>
            <person name="Bauer D."/>
            <person name="Andreopoulos W."/>
            <person name="Pangilinan J."/>
            <person name="LaButti K."/>
            <person name="Riley R."/>
            <person name="Lipzen A."/>
            <person name="Clum A."/>
            <person name="Drula E."/>
            <person name="Henrissat B."/>
            <person name="Kohler A."/>
            <person name="Grigoriev I.V."/>
            <person name="Martin F.M."/>
            <person name="Hacquard S."/>
        </authorList>
    </citation>
    <scope>NUCLEOTIDE SEQUENCE</scope>
    <source>
        <strain evidence="2">MPI-CAGE-AT-0021</strain>
    </source>
</reference>
<dbReference type="EMBL" id="JAGMUU010000024">
    <property type="protein sequence ID" value="KAH7124908.1"/>
    <property type="molecule type" value="Genomic_DNA"/>
</dbReference>
<gene>
    <name evidence="2" type="ORF">B0J13DRAFT_628216</name>
</gene>
<evidence type="ECO:0000313" key="3">
    <source>
        <dbReference type="Proteomes" id="UP000717696"/>
    </source>
</evidence>
<dbReference type="AlphaFoldDB" id="A0A9P9IJV8"/>
<evidence type="ECO:0000256" key="1">
    <source>
        <dbReference type="ARBA" id="ARBA00005564"/>
    </source>
</evidence>
<dbReference type="Gene3D" id="2.130.10.10">
    <property type="entry name" value="YVTN repeat-like/Quinoprotein amine dehydrogenase"/>
    <property type="match status" value="1"/>
</dbReference>
<dbReference type="Proteomes" id="UP000717696">
    <property type="component" value="Unassembled WGS sequence"/>
</dbReference>
<dbReference type="InterPro" id="IPR015943">
    <property type="entry name" value="WD40/YVTN_repeat-like_dom_sf"/>
</dbReference>
<organism evidence="2 3">
    <name type="scientific">Dactylonectria estremocensis</name>
    <dbReference type="NCBI Taxonomy" id="1079267"/>
    <lineage>
        <taxon>Eukaryota</taxon>
        <taxon>Fungi</taxon>
        <taxon>Dikarya</taxon>
        <taxon>Ascomycota</taxon>
        <taxon>Pezizomycotina</taxon>
        <taxon>Sordariomycetes</taxon>
        <taxon>Hypocreomycetidae</taxon>
        <taxon>Hypocreales</taxon>
        <taxon>Nectriaceae</taxon>
        <taxon>Dactylonectria</taxon>
    </lineage>
</organism>
<sequence length="158" mass="17027">MTYDWGVLGAPGPVPGQCSKQYATQWINSLIRSRGAGNGVNLVEISPDHRFLVVSNREKSLTQSPRFGSGPSDTLSTFAIKEDGTLKLVQLAPSGGWLPRQFSFNKAGDKIAVGHQGNQIVIIWKRDVKSGKIVAKDKGGKLGQVQLTGPVVATIWDE</sequence>
<accession>A0A9P9IJV8</accession>
<protein>
    <submittedName>
        <fullName evidence="2">Lactonase, 7-bladed beta-propeller-domain-containing protein</fullName>
    </submittedName>
</protein>
<dbReference type="SUPFAM" id="SSF51004">
    <property type="entry name" value="C-terminal (heme d1) domain of cytochrome cd1-nitrite reductase"/>
    <property type="match status" value="1"/>
</dbReference>
<keyword evidence="3" id="KW-1185">Reference proteome</keyword>
<evidence type="ECO:0000313" key="2">
    <source>
        <dbReference type="EMBL" id="KAH7124908.1"/>
    </source>
</evidence>
<comment type="similarity">
    <text evidence="1">Belongs to the cycloisomerase 2 family.</text>
</comment>
<dbReference type="PANTHER" id="PTHR30344">
    <property type="entry name" value="6-PHOSPHOGLUCONOLACTONASE-RELATED"/>
    <property type="match status" value="1"/>
</dbReference>
<dbReference type="InterPro" id="IPR050282">
    <property type="entry name" value="Cycloisomerase_2"/>
</dbReference>